<dbReference type="EMBL" id="LT960612">
    <property type="protein sequence ID" value="SON51792.1"/>
    <property type="molecule type" value="Genomic_DNA"/>
</dbReference>
<name>A0A2N8ZIQ9_9VIBR</name>
<organism evidence="5 6">
    <name type="scientific">Vibrio tapetis subsp. tapetis</name>
    <dbReference type="NCBI Taxonomy" id="1671868"/>
    <lineage>
        <taxon>Bacteria</taxon>
        <taxon>Pseudomonadati</taxon>
        <taxon>Pseudomonadota</taxon>
        <taxon>Gammaproteobacteria</taxon>
        <taxon>Vibrionales</taxon>
        <taxon>Vibrionaceae</taxon>
        <taxon>Vibrio</taxon>
    </lineage>
</organism>
<proteinExistence type="predicted"/>
<keyword evidence="2" id="KW-0808">Transferase</keyword>
<evidence type="ECO:0000256" key="4">
    <source>
        <dbReference type="ARBA" id="ARBA00048574"/>
    </source>
</evidence>
<protein>
    <recommendedName>
        <fullName evidence="1">citrate lyase holo-[acyl-carrier protein] synthase</fullName>
        <ecNumber evidence="1">2.7.7.61</ecNumber>
    </recommendedName>
</protein>
<evidence type="ECO:0000313" key="5">
    <source>
        <dbReference type="EMBL" id="SON51792.1"/>
    </source>
</evidence>
<dbReference type="RefSeq" id="WP_102524180.1">
    <property type="nucleotide sequence ID" value="NZ_LT960612.1"/>
</dbReference>
<sequence>MPTTTLHDLFMSKHQRVERQNELVFHHKLPLVTLTLHMPVELAKKSYTKVIFQSAINAIQGQLAELGWAIATRQLMHLNIGSEALFVVDTTSANQLKKAMIKIERHHPLGAIFNIDVSDARGKTISRKSSQLPPRQCIICDEIAQRCNMNNKHSISEIETKILALCDRQVNVS</sequence>
<dbReference type="AlphaFoldDB" id="A0A2N8ZIQ9"/>
<dbReference type="InterPro" id="IPR005551">
    <property type="entry name" value="CitX"/>
</dbReference>
<comment type="catalytic activity">
    <reaction evidence="4">
        <text>apo-[citrate lyase ACP] + 2'-(5''-triphospho-alpha-D-ribosyl)-3'-dephospho-CoA = holo-[citrate lyase ACP] + diphosphate</text>
        <dbReference type="Rhea" id="RHEA:16333"/>
        <dbReference type="Rhea" id="RHEA-COMP:10157"/>
        <dbReference type="Rhea" id="RHEA-COMP:10158"/>
        <dbReference type="ChEBI" id="CHEBI:29999"/>
        <dbReference type="ChEBI" id="CHEBI:33019"/>
        <dbReference type="ChEBI" id="CHEBI:61378"/>
        <dbReference type="ChEBI" id="CHEBI:82683"/>
        <dbReference type="EC" id="2.7.7.61"/>
    </reaction>
</comment>
<evidence type="ECO:0000256" key="2">
    <source>
        <dbReference type="ARBA" id="ARBA00022679"/>
    </source>
</evidence>
<dbReference type="Pfam" id="PF03802">
    <property type="entry name" value="CitX"/>
    <property type="match status" value="1"/>
</dbReference>
<accession>A0A2N8ZIQ9</accession>
<dbReference type="NCBIfam" id="TIGR03124">
    <property type="entry name" value="citrate_citX"/>
    <property type="match status" value="1"/>
</dbReference>
<dbReference type="GO" id="GO:0051191">
    <property type="term" value="P:prosthetic group biosynthetic process"/>
    <property type="evidence" value="ECO:0007669"/>
    <property type="project" value="InterPro"/>
</dbReference>
<dbReference type="GO" id="GO:0050519">
    <property type="term" value="F:holo-citrate lyase synthase activity"/>
    <property type="evidence" value="ECO:0007669"/>
    <property type="project" value="UniProtKB-EC"/>
</dbReference>
<dbReference type="KEGG" id="vta:B0181"/>
<dbReference type="Proteomes" id="UP000235828">
    <property type="component" value="Chromosome B"/>
</dbReference>
<dbReference type="EC" id="2.7.7.61" evidence="1"/>
<gene>
    <name evidence="5" type="ORF">VTAP4600_B0181</name>
</gene>
<evidence type="ECO:0000256" key="3">
    <source>
        <dbReference type="ARBA" id="ARBA00022695"/>
    </source>
</evidence>
<dbReference type="OrthoDB" id="3196716at2"/>
<evidence type="ECO:0000256" key="1">
    <source>
        <dbReference type="ARBA" id="ARBA00012524"/>
    </source>
</evidence>
<keyword evidence="6" id="KW-1185">Reference proteome</keyword>
<reference evidence="5 6" key="1">
    <citation type="submission" date="2017-10" db="EMBL/GenBank/DDBJ databases">
        <authorList>
            <person name="Banno H."/>
            <person name="Chua N.-H."/>
        </authorList>
    </citation>
    <scope>NUCLEOTIDE SEQUENCE [LARGE SCALE GENOMIC DNA]</scope>
    <source>
        <strain evidence="5">Vibrio tapetis CECT4600</strain>
    </source>
</reference>
<evidence type="ECO:0000313" key="6">
    <source>
        <dbReference type="Proteomes" id="UP000235828"/>
    </source>
</evidence>
<keyword evidence="3" id="KW-0548">Nucleotidyltransferase</keyword>